<evidence type="ECO:0000256" key="3">
    <source>
        <dbReference type="ARBA" id="ARBA00023235"/>
    </source>
</evidence>
<organism evidence="5 6">
    <name type="scientific">Clostridium oceanicum</name>
    <dbReference type="NCBI Taxonomy" id="1543"/>
    <lineage>
        <taxon>Bacteria</taxon>
        <taxon>Bacillati</taxon>
        <taxon>Bacillota</taxon>
        <taxon>Clostridia</taxon>
        <taxon>Eubacteriales</taxon>
        <taxon>Clostridiaceae</taxon>
        <taxon>Clostridium</taxon>
    </lineage>
</organism>
<sequence length="349" mass="40849">MDKFWCEVDLQKLLENIAILNNINDKKTIAVVKGNAYGLGIEEITNFLQDKVDMFAVYSIKEADKIKVYKDILILSPDIEYDRLKDLKKNYILSIGNLEVLEKFHKDSNYRCHIYVDTGMNRLGIKPEDVKYYVNYIKENCLNVKLEGIYTHLHNSSKINYTKRQIINFKNSIESVKSQFEYIHCLSSNSIINKEYREIAKFTNTVRVGNILYGYSGMSFGFKPIYSMYCKIMYDYYVDRGESIGYGNLYRTKRKTKVGVVNIGTIDNIGVIRQRRQNFVIHILKTAYKYFFKSSYIYYNNKKLDIIGNPSMNYTLVDITGIDYKKSHKLKVNICPTICDTSLRKKYIS</sequence>
<dbReference type="InterPro" id="IPR001608">
    <property type="entry name" value="Ala_racemase_N"/>
</dbReference>
<dbReference type="RefSeq" id="WP_343760507.1">
    <property type="nucleotide sequence ID" value="NZ_BAAACG010000008.1"/>
</dbReference>
<comment type="cofactor">
    <cofactor evidence="1">
        <name>pyridoxal 5'-phosphate</name>
        <dbReference type="ChEBI" id="CHEBI:597326"/>
    </cofactor>
</comment>
<evidence type="ECO:0000259" key="4">
    <source>
        <dbReference type="SMART" id="SM01005"/>
    </source>
</evidence>
<dbReference type="PROSITE" id="PS00395">
    <property type="entry name" value="ALANINE_RACEMASE"/>
    <property type="match status" value="1"/>
</dbReference>
<gene>
    <name evidence="5" type="primary">alr_2</name>
    <name evidence="5" type="ORF">GCM10008906_15440</name>
</gene>
<name>A0ABP3ULX5_9CLOT</name>
<keyword evidence="6" id="KW-1185">Reference proteome</keyword>
<evidence type="ECO:0000313" key="5">
    <source>
        <dbReference type="EMBL" id="GAA0738254.1"/>
    </source>
</evidence>
<evidence type="ECO:0000313" key="6">
    <source>
        <dbReference type="Proteomes" id="UP001501510"/>
    </source>
</evidence>
<dbReference type="InterPro" id="IPR000821">
    <property type="entry name" value="Ala_racemase"/>
</dbReference>
<dbReference type="Pfam" id="PF01168">
    <property type="entry name" value="Ala_racemase_N"/>
    <property type="match status" value="1"/>
</dbReference>
<proteinExistence type="predicted"/>
<keyword evidence="3" id="KW-0413">Isomerase</keyword>
<comment type="caution">
    <text evidence="5">The sequence shown here is derived from an EMBL/GenBank/DDBJ whole genome shotgun (WGS) entry which is preliminary data.</text>
</comment>
<dbReference type="InterPro" id="IPR011079">
    <property type="entry name" value="Ala_racemase_C"/>
</dbReference>
<dbReference type="InterPro" id="IPR029066">
    <property type="entry name" value="PLP-binding_barrel"/>
</dbReference>
<evidence type="ECO:0000256" key="2">
    <source>
        <dbReference type="ARBA" id="ARBA00022898"/>
    </source>
</evidence>
<dbReference type="Gene3D" id="2.40.37.10">
    <property type="entry name" value="Lyase, Ornithine Decarboxylase, Chain A, domain 1"/>
    <property type="match status" value="1"/>
</dbReference>
<keyword evidence="2" id="KW-0663">Pyridoxal phosphate</keyword>
<evidence type="ECO:0000256" key="1">
    <source>
        <dbReference type="ARBA" id="ARBA00001933"/>
    </source>
</evidence>
<dbReference type="EMBL" id="BAAACG010000008">
    <property type="protein sequence ID" value="GAA0738254.1"/>
    <property type="molecule type" value="Genomic_DNA"/>
</dbReference>
<protein>
    <submittedName>
        <fullName evidence="5">Alanine racemase</fullName>
    </submittedName>
</protein>
<feature type="domain" description="Alanine racemase C-terminal" evidence="4">
    <location>
        <begin position="225"/>
        <end position="348"/>
    </location>
</feature>
<dbReference type="SMART" id="SM01005">
    <property type="entry name" value="Ala_racemase_C"/>
    <property type="match status" value="1"/>
</dbReference>
<dbReference type="Proteomes" id="UP001501510">
    <property type="component" value="Unassembled WGS sequence"/>
</dbReference>
<dbReference type="SUPFAM" id="SSF51419">
    <property type="entry name" value="PLP-binding barrel"/>
    <property type="match status" value="1"/>
</dbReference>
<accession>A0ABP3ULX5</accession>
<dbReference type="Pfam" id="PF00842">
    <property type="entry name" value="Ala_racemase_C"/>
    <property type="match status" value="1"/>
</dbReference>
<dbReference type="SUPFAM" id="SSF50621">
    <property type="entry name" value="Alanine racemase C-terminal domain-like"/>
    <property type="match status" value="1"/>
</dbReference>
<dbReference type="PRINTS" id="PR00992">
    <property type="entry name" value="ALARACEMASE"/>
</dbReference>
<dbReference type="Gene3D" id="3.20.20.10">
    <property type="entry name" value="Alanine racemase"/>
    <property type="match status" value="1"/>
</dbReference>
<reference evidence="6" key="1">
    <citation type="journal article" date="2019" name="Int. J. Syst. Evol. Microbiol.">
        <title>The Global Catalogue of Microorganisms (GCM) 10K type strain sequencing project: providing services to taxonomists for standard genome sequencing and annotation.</title>
        <authorList>
            <consortium name="The Broad Institute Genomics Platform"/>
            <consortium name="The Broad Institute Genome Sequencing Center for Infectious Disease"/>
            <person name="Wu L."/>
            <person name="Ma J."/>
        </authorList>
    </citation>
    <scope>NUCLEOTIDE SEQUENCE [LARGE SCALE GENOMIC DNA]</scope>
    <source>
        <strain evidence="6">JCM 1407</strain>
    </source>
</reference>
<dbReference type="InterPro" id="IPR009006">
    <property type="entry name" value="Ala_racemase/Decarboxylase_C"/>
</dbReference>
<dbReference type="InterPro" id="IPR020622">
    <property type="entry name" value="Ala_racemase_pyridoxalP-BS"/>
</dbReference>
<dbReference type="PANTHER" id="PTHR30511:SF0">
    <property type="entry name" value="ALANINE RACEMASE, CATABOLIC-RELATED"/>
    <property type="match status" value="1"/>
</dbReference>
<dbReference type="PANTHER" id="PTHR30511">
    <property type="entry name" value="ALANINE RACEMASE"/>
    <property type="match status" value="1"/>
</dbReference>